<comment type="similarity">
    <text evidence="1">Belongs to the beta-class carbonic anhydrase family.</text>
</comment>
<reference evidence="11" key="1">
    <citation type="submission" date="2016-10" db="EMBL/GenBank/DDBJ databases">
        <authorList>
            <person name="Varghese N."/>
            <person name="Submissions S."/>
        </authorList>
    </citation>
    <scope>NUCLEOTIDE SEQUENCE [LARGE SCALE GENOMIC DNA]</scope>
    <source>
        <strain evidence="11">Gh-67</strain>
    </source>
</reference>
<comment type="catalytic activity">
    <reaction evidence="7">
        <text>hydrogencarbonate + H(+) = CO2 + H2O</text>
        <dbReference type="Rhea" id="RHEA:10748"/>
        <dbReference type="ChEBI" id="CHEBI:15377"/>
        <dbReference type="ChEBI" id="CHEBI:15378"/>
        <dbReference type="ChEBI" id="CHEBI:16526"/>
        <dbReference type="ChEBI" id="CHEBI:17544"/>
        <dbReference type="EC" id="4.2.1.1"/>
    </reaction>
</comment>
<dbReference type="PANTHER" id="PTHR11002:SF76">
    <property type="entry name" value="CARBONIC ANHYDRASE"/>
    <property type="match status" value="1"/>
</dbReference>
<dbReference type="InterPro" id="IPR001765">
    <property type="entry name" value="Carbonic_anhydrase"/>
</dbReference>
<dbReference type="AlphaFoldDB" id="A0A1G8FQ44"/>
<keyword evidence="4 9" id="KW-0862">Zinc</keyword>
<dbReference type="PANTHER" id="PTHR11002">
    <property type="entry name" value="CARBONIC ANHYDRASE"/>
    <property type="match status" value="1"/>
</dbReference>
<evidence type="ECO:0000256" key="9">
    <source>
        <dbReference type="PIRSR" id="PIRSR601765-1"/>
    </source>
</evidence>
<dbReference type="PROSITE" id="PS00704">
    <property type="entry name" value="PROK_CO2_ANHYDRASE_1"/>
    <property type="match status" value="1"/>
</dbReference>
<evidence type="ECO:0000256" key="6">
    <source>
        <dbReference type="ARBA" id="ARBA00039351"/>
    </source>
</evidence>
<feature type="binding site" evidence="9">
    <location>
        <position position="120"/>
    </location>
    <ligand>
        <name>Zn(2+)</name>
        <dbReference type="ChEBI" id="CHEBI:29105"/>
    </ligand>
</feature>
<feature type="binding site" evidence="9">
    <location>
        <position position="64"/>
    </location>
    <ligand>
        <name>Zn(2+)</name>
        <dbReference type="ChEBI" id="CHEBI:29105"/>
    </ligand>
</feature>
<keyword evidence="11" id="KW-1185">Reference proteome</keyword>
<dbReference type="EMBL" id="FNCG01000013">
    <property type="protein sequence ID" value="SDH84207.1"/>
    <property type="molecule type" value="Genomic_DNA"/>
</dbReference>
<dbReference type="FunFam" id="3.40.1050.10:FF:000001">
    <property type="entry name" value="Carbonic anhydrase"/>
    <property type="match status" value="1"/>
</dbReference>
<evidence type="ECO:0000256" key="5">
    <source>
        <dbReference type="ARBA" id="ARBA00023239"/>
    </source>
</evidence>
<sequence length="238" mass="26395">MSTQEKTNGKAVIDTNNIKLAQSSSYSALIKNNAAWVERKLAEDGEYFKNLAKGQSPEVLWIGCSDSRVPANEVTGTKPGEVFVHRNIANVCVHSDMNMLSVLDYAVNVLKVKHVIVAGHYGCGGVAAAMSSKQFGLIDNWLRHIKDVYRLHSHELDRITDETAKVNRLVELNVTEQVYNLCKTTIIQNAWKERHDLEVHGWVIDLGSGLVKDLKVSSSSPHNLGYVYELDVEAVAAH</sequence>
<organism evidence="10 11">
    <name type="scientific">Mucilaginibacter gossypii</name>
    <dbReference type="NCBI Taxonomy" id="551996"/>
    <lineage>
        <taxon>Bacteria</taxon>
        <taxon>Pseudomonadati</taxon>
        <taxon>Bacteroidota</taxon>
        <taxon>Sphingobacteriia</taxon>
        <taxon>Sphingobacteriales</taxon>
        <taxon>Sphingobacteriaceae</taxon>
        <taxon>Mucilaginibacter</taxon>
    </lineage>
</organism>
<dbReference type="SMART" id="SM00947">
    <property type="entry name" value="Pro_CA"/>
    <property type="match status" value="1"/>
</dbReference>
<name>A0A1G8FQ44_9SPHI</name>
<feature type="binding site" evidence="9">
    <location>
        <position position="66"/>
    </location>
    <ligand>
        <name>Zn(2+)</name>
        <dbReference type="ChEBI" id="CHEBI:29105"/>
    </ligand>
</feature>
<dbReference type="RefSeq" id="WP_091172062.1">
    <property type="nucleotide sequence ID" value="NZ_FNCG01000013.1"/>
</dbReference>
<evidence type="ECO:0000313" key="11">
    <source>
        <dbReference type="Proteomes" id="UP000199705"/>
    </source>
</evidence>
<evidence type="ECO:0000313" key="10">
    <source>
        <dbReference type="EMBL" id="SDH84207.1"/>
    </source>
</evidence>
<dbReference type="GO" id="GO:0008270">
    <property type="term" value="F:zinc ion binding"/>
    <property type="evidence" value="ECO:0007669"/>
    <property type="project" value="InterPro"/>
</dbReference>
<dbReference type="NCBIfam" id="NF007756">
    <property type="entry name" value="PRK10437.1"/>
    <property type="match status" value="1"/>
</dbReference>
<evidence type="ECO:0000256" key="4">
    <source>
        <dbReference type="ARBA" id="ARBA00022833"/>
    </source>
</evidence>
<dbReference type="STRING" id="551996.SAMN05192573_11325"/>
<dbReference type="Proteomes" id="UP000199705">
    <property type="component" value="Unassembled WGS sequence"/>
</dbReference>
<protein>
    <recommendedName>
        <fullName evidence="6">Carbonic anhydrase 2</fullName>
        <ecNumber evidence="2">4.2.1.1</ecNumber>
    </recommendedName>
    <alternativeName>
        <fullName evidence="8">Carbonate dehydratase 2</fullName>
    </alternativeName>
</protein>
<dbReference type="InterPro" id="IPR015892">
    <property type="entry name" value="Carbonic_anhydrase_CS"/>
</dbReference>
<evidence type="ECO:0000256" key="2">
    <source>
        <dbReference type="ARBA" id="ARBA00012925"/>
    </source>
</evidence>
<evidence type="ECO:0000256" key="1">
    <source>
        <dbReference type="ARBA" id="ARBA00006217"/>
    </source>
</evidence>
<dbReference type="Gene3D" id="3.40.1050.10">
    <property type="entry name" value="Carbonic anhydrase"/>
    <property type="match status" value="1"/>
</dbReference>
<evidence type="ECO:0000256" key="3">
    <source>
        <dbReference type="ARBA" id="ARBA00022723"/>
    </source>
</evidence>
<dbReference type="GO" id="GO:0034599">
    <property type="term" value="P:cellular response to oxidative stress"/>
    <property type="evidence" value="ECO:0007669"/>
    <property type="project" value="TreeGrafter"/>
</dbReference>
<keyword evidence="5" id="KW-0456">Lyase</keyword>
<dbReference type="Pfam" id="PF00484">
    <property type="entry name" value="Pro_CA"/>
    <property type="match status" value="1"/>
</dbReference>
<dbReference type="InterPro" id="IPR036874">
    <property type="entry name" value="Carbonic_anhydrase_sf"/>
</dbReference>
<evidence type="ECO:0000256" key="8">
    <source>
        <dbReference type="ARBA" id="ARBA00082533"/>
    </source>
</evidence>
<dbReference type="GO" id="GO:0015976">
    <property type="term" value="P:carbon utilization"/>
    <property type="evidence" value="ECO:0007669"/>
    <property type="project" value="InterPro"/>
</dbReference>
<comment type="cofactor">
    <cofactor evidence="9">
        <name>Zn(2+)</name>
        <dbReference type="ChEBI" id="CHEBI:29105"/>
    </cofactor>
    <text evidence="9">Binds 1 zinc ion per subunit.</text>
</comment>
<accession>A0A1G8FQ44</accession>
<evidence type="ECO:0000256" key="7">
    <source>
        <dbReference type="ARBA" id="ARBA00048348"/>
    </source>
</evidence>
<dbReference type="GO" id="GO:0071244">
    <property type="term" value="P:cellular response to carbon dioxide"/>
    <property type="evidence" value="ECO:0007669"/>
    <property type="project" value="TreeGrafter"/>
</dbReference>
<dbReference type="SUPFAM" id="SSF53056">
    <property type="entry name" value="beta-carbonic anhydrase, cab"/>
    <property type="match status" value="1"/>
</dbReference>
<dbReference type="CDD" id="cd00883">
    <property type="entry name" value="beta_CA_cladeA"/>
    <property type="match status" value="1"/>
</dbReference>
<feature type="binding site" evidence="9">
    <location>
        <position position="123"/>
    </location>
    <ligand>
        <name>Zn(2+)</name>
        <dbReference type="ChEBI" id="CHEBI:29105"/>
    </ligand>
</feature>
<dbReference type="GO" id="GO:0004089">
    <property type="term" value="F:carbonate dehydratase activity"/>
    <property type="evidence" value="ECO:0007669"/>
    <property type="project" value="UniProtKB-EC"/>
</dbReference>
<dbReference type="EC" id="4.2.1.1" evidence="2"/>
<gene>
    <name evidence="10" type="ORF">SAMN05192573_11325</name>
</gene>
<proteinExistence type="inferred from homology"/>
<keyword evidence="3 9" id="KW-0479">Metal-binding</keyword>